<dbReference type="AlphaFoldDB" id="A0A8S0WSG5"/>
<protein>
    <submittedName>
        <fullName evidence="1">Uncharacterized protein</fullName>
    </submittedName>
</protein>
<comment type="caution">
    <text evidence="1">The sequence shown here is derived from an EMBL/GenBank/DDBJ whole genome shotgun (WGS) entry which is preliminary data.</text>
</comment>
<dbReference type="Proteomes" id="UP000494216">
    <property type="component" value="Unassembled WGS sequence"/>
</dbReference>
<accession>A0A8S0WSG5</accession>
<organism evidence="1 2">
    <name type="scientific">Candidatus Methylobacter favarea</name>
    <dbReference type="NCBI Taxonomy" id="2707345"/>
    <lineage>
        <taxon>Bacteria</taxon>
        <taxon>Pseudomonadati</taxon>
        <taxon>Pseudomonadota</taxon>
        <taxon>Gammaproteobacteria</taxon>
        <taxon>Methylococcales</taxon>
        <taxon>Methylococcaceae</taxon>
        <taxon>Methylobacter</taxon>
    </lineage>
</organism>
<sequence length="101" mass="11636">MFIYLTDYRERSLRDVITQFEPGLFKKVTGLTVKDFELLVSLGVFNSALMNDAVYKFKRYEDASLEYIGINKHEGERVGLYDTVLSSDDYQGSFENISISN</sequence>
<gene>
    <name evidence="1" type="ORF">METHB2_80058</name>
</gene>
<dbReference type="EMBL" id="CADCXN010000113">
    <property type="protein sequence ID" value="CAA9892741.1"/>
    <property type="molecule type" value="Genomic_DNA"/>
</dbReference>
<dbReference type="RefSeq" id="WP_217426597.1">
    <property type="nucleotide sequence ID" value="NZ_CADCXN010000113.1"/>
</dbReference>
<keyword evidence="2" id="KW-1185">Reference proteome</keyword>
<evidence type="ECO:0000313" key="1">
    <source>
        <dbReference type="EMBL" id="CAA9892741.1"/>
    </source>
</evidence>
<evidence type="ECO:0000313" key="2">
    <source>
        <dbReference type="Proteomes" id="UP000494216"/>
    </source>
</evidence>
<name>A0A8S0WSG5_9GAMM</name>
<proteinExistence type="predicted"/>
<reference evidence="1 2" key="1">
    <citation type="submission" date="2020-02" db="EMBL/GenBank/DDBJ databases">
        <authorList>
            <person name="Hogendoorn C."/>
        </authorList>
    </citation>
    <scope>NUCLEOTIDE SEQUENCE [LARGE SCALE GENOMIC DNA]</scope>
    <source>
        <strain evidence="1">METHB21</strain>
    </source>
</reference>